<dbReference type="EMBL" id="PJMW01000002">
    <property type="protein sequence ID" value="PKV80896.1"/>
    <property type="molecule type" value="Genomic_DNA"/>
</dbReference>
<gene>
    <name evidence="1" type="ORF">ATK86_5333</name>
</gene>
<reference evidence="1 2" key="1">
    <citation type="submission" date="2017-12" db="EMBL/GenBank/DDBJ databases">
        <title>Sequencing the genomes of 1000 Actinobacteria strains.</title>
        <authorList>
            <person name="Klenk H.-P."/>
        </authorList>
    </citation>
    <scope>NUCLEOTIDE SEQUENCE [LARGE SCALE GENOMIC DNA]</scope>
    <source>
        <strain evidence="1 2">DSM 44489</strain>
    </source>
</reference>
<keyword evidence="2" id="KW-1185">Reference proteome</keyword>
<proteinExistence type="predicted"/>
<evidence type="ECO:0000313" key="2">
    <source>
        <dbReference type="Proteomes" id="UP000233766"/>
    </source>
</evidence>
<dbReference type="Proteomes" id="UP000233766">
    <property type="component" value="Unassembled WGS sequence"/>
</dbReference>
<accession>A0A2N3VH16</accession>
<protein>
    <submittedName>
        <fullName evidence="1">Uncharacterized protein</fullName>
    </submittedName>
</protein>
<dbReference type="RefSeq" id="WP_101466741.1">
    <property type="nucleotide sequence ID" value="NZ_PJMW01000002.1"/>
</dbReference>
<evidence type="ECO:0000313" key="1">
    <source>
        <dbReference type="EMBL" id="PKV80896.1"/>
    </source>
</evidence>
<sequence length="124" mass="13467">MADLSGIGATVIVVGGGGPGADAEPSVRLVRVWEGDWTFVLQLLGSSVETNGEVFTATLPLEHELPTRLLDDTRPKDIRLTVDDGALRWAGILQEYQVIKVDDARVMKIHWITPQPPQLVGTVL</sequence>
<organism evidence="1 2">
    <name type="scientific">Nocardia fluminea</name>
    <dbReference type="NCBI Taxonomy" id="134984"/>
    <lineage>
        <taxon>Bacteria</taxon>
        <taxon>Bacillati</taxon>
        <taxon>Actinomycetota</taxon>
        <taxon>Actinomycetes</taxon>
        <taxon>Mycobacteriales</taxon>
        <taxon>Nocardiaceae</taxon>
        <taxon>Nocardia</taxon>
    </lineage>
</organism>
<comment type="caution">
    <text evidence="1">The sequence shown here is derived from an EMBL/GenBank/DDBJ whole genome shotgun (WGS) entry which is preliminary data.</text>
</comment>
<name>A0A2N3VH16_9NOCA</name>
<dbReference type="AlphaFoldDB" id="A0A2N3VH16"/>